<dbReference type="FunFam" id="3.40.30.10:FF:000020">
    <property type="entry name" value="Peroxiredoxin"/>
    <property type="match status" value="1"/>
</dbReference>
<dbReference type="Gene3D" id="3.40.30.10">
    <property type="entry name" value="Glutaredoxin"/>
    <property type="match status" value="1"/>
</dbReference>
<evidence type="ECO:0000313" key="8">
    <source>
        <dbReference type="EMBL" id="MBB5221556.1"/>
    </source>
</evidence>
<feature type="domain" description="Thioredoxin" evidence="7">
    <location>
        <begin position="3"/>
        <end position="162"/>
    </location>
</feature>
<dbReference type="CDD" id="cd03013">
    <property type="entry name" value="PRX5_like"/>
    <property type="match status" value="1"/>
</dbReference>
<dbReference type="PANTHER" id="PTHR10430">
    <property type="entry name" value="PEROXIREDOXIN"/>
    <property type="match status" value="1"/>
</dbReference>
<dbReference type="EC" id="1.11.1.27" evidence="6"/>
<dbReference type="GO" id="GO:0042744">
    <property type="term" value="P:hydrogen peroxide catabolic process"/>
    <property type="evidence" value="ECO:0007669"/>
    <property type="project" value="TreeGrafter"/>
</dbReference>
<feature type="active site" description="Cysteine sulfenic acid (-SOH) intermediate" evidence="5">
    <location>
        <position position="49"/>
    </location>
</feature>
<dbReference type="InterPro" id="IPR013766">
    <property type="entry name" value="Thioredoxin_domain"/>
</dbReference>
<dbReference type="RefSeq" id="WP_184147907.1">
    <property type="nucleotide sequence ID" value="NZ_JACHFM010000001.1"/>
</dbReference>
<evidence type="ECO:0000256" key="3">
    <source>
        <dbReference type="ARBA" id="ARBA00023002"/>
    </source>
</evidence>
<dbReference type="AlphaFoldDB" id="A0A840SNX1"/>
<evidence type="ECO:0000259" key="7">
    <source>
        <dbReference type="PROSITE" id="PS51352"/>
    </source>
</evidence>
<dbReference type="PANTHER" id="PTHR10430:SF16">
    <property type="entry name" value="PEROXIREDOXIN-5, MITOCHONDRIAL"/>
    <property type="match status" value="1"/>
</dbReference>
<accession>A0A840SNX1</accession>
<comment type="function">
    <text evidence="6">Thiol-specific peroxidase that catalyzes the reduction of hydrogen peroxide and organic hydroperoxides to water and alcohols, respectively. Plays a role in cell protection against oxidative stress by detoxifying peroxides.</text>
</comment>
<proteinExistence type="inferred from homology"/>
<evidence type="ECO:0000256" key="4">
    <source>
        <dbReference type="ARBA" id="ARBA00023284"/>
    </source>
</evidence>
<dbReference type="InterPro" id="IPR036249">
    <property type="entry name" value="Thioredoxin-like_sf"/>
</dbReference>
<dbReference type="SUPFAM" id="SSF52833">
    <property type="entry name" value="Thioredoxin-like"/>
    <property type="match status" value="1"/>
</dbReference>
<dbReference type="PROSITE" id="PS51352">
    <property type="entry name" value="THIOREDOXIN_2"/>
    <property type="match status" value="1"/>
</dbReference>
<evidence type="ECO:0000256" key="2">
    <source>
        <dbReference type="ARBA" id="ARBA00022862"/>
    </source>
</evidence>
<dbReference type="InterPro" id="IPR013740">
    <property type="entry name" value="Redoxin"/>
</dbReference>
<reference evidence="8 9" key="1">
    <citation type="submission" date="2020-08" db="EMBL/GenBank/DDBJ databases">
        <title>Genomic Encyclopedia of Type Strains, Phase IV (KMG-IV): sequencing the most valuable type-strain genomes for metagenomic binning, comparative biology and taxonomic classification.</title>
        <authorList>
            <person name="Goeker M."/>
        </authorList>
    </citation>
    <scope>NUCLEOTIDE SEQUENCE [LARGE SCALE GENOMIC DNA]</scope>
    <source>
        <strain evidence="8 9">DSM 101730</strain>
    </source>
</reference>
<sequence length="162" mass="17039">MTIAMGEKLPEATLLEMTDAGLAPVSVSELTSGRNVVIFGLPGAYTGTCSTKHLPSFMRVADQLRAKGVDDIVCVSVNDPFVMKAWGEGAGADKAGIRMLADAASELTGALGLRFSRAEAGFYDRSKRYAMYVVDGEVKVLNLEANPGECDISGGETMLAAI</sequence>
<name>A0A840SNX1_9RHOB</name>
<dbReference type="GO" id="GO:0008379">
    <property type="term" value="F:thioredoxin peroxidase activity"/>
    <property type="evidence" value="ECO:0007669"/>
    <property type="project" value="InterPro"/>
</dbReference>
<keyword evidence="9" id="KW-1185">Reference proteome</keyword>
<dbReference type="InterPro" id="IPR037944">
    <property type="entry name" value="PRX5-like"/>
</dbReference>
<gene>
    <name evidence="8" type="ORF">HNP73_001477</name>
</gene>
<keyword evidence="4 6" id="KW-0676">Redox-active center</keyword>
<dbReference type="GO" id="GO:0045454">
    <property type="term" value="P:cell redox homeostasis"/>
    <property type="evidence" value="ECO:0007669"/>
    <property type="project" value="TreeGrafter"/>
</dbReference>
<dbReference type="GO" id="GO:0005737">
    <property type="term" value="C:cytoplasm"/>
    <property type="evidence" value="ECO:0007669"/>
    <property type="project" value="TreeGrafter"/>
</dbReference>
<keyword evidence="2 6" id="KW-0049">Antioxidant</keyword>
<keyword evidence="3 6" id="KW-0560">Oxidoreductase</keyword>
<evidence type="ECO:0000256" key="1">
    <source>
        <dbReference type="ARBA" id="ARBA00022559"/>
    </source>
</evidence>
<comment type="catalytic activity">
    <reaction evidence="6">
        <text>a hydroperoxide + 2 glutathione = an alcohol + glutathione disulfide + H2O</text>
        <dbReference type="Rhea" id="RHEA:62632"/>
        <dbReference type="ChEBI" id="CHEBI:15377"/>
        <dbReference type="ChEBI" id="CHEBI:30879"/>
        <dbReference type="ChEBI" id="CHEBI:35924"/>
        <dbReference type="ChEBI" id="CHEBI:57925"/>
        <dbReference type="ChEBI" id="CHEBI:58297"/>
        <dbReference type="EC" id="1.11.1.27"/>
    </reaction>
</comment>
<evidence type="ECO:0000256" key="5">
    <source>
        <dbReference type="PIRSR" id="PIRSR637944-1"/>
    </source>
</evidence>
<evidence type="ECO:0000256" key="6">
    <source>
        <dbReference type="RuleBase" id="RU366011"/>
    </source>
</evidence>
<evidence type="ECO:0000313" key="9">
    <source>
        <dbReference type="Proteomes" id="UP000549457"/>
    </source>
</evidence>
<dbReference type="EMBL" id="JACHFM010000001">
    <property type="protein sequence ID" value="MBB5221556.1"/>
    <property type="molecule type" value="Genomic_DNA"/>
</dbReference>
<dbReference type="Proteomes" id="UP000549457">
    <property type="component" value="Unassembled WGS sequence"/>
</dbReference>
<organism evidence="8 9">
    <name type="scientific">Amaricoccus macauensis</name>
    <dbReference type="NCBI Taxonomy" id="57001"/>
    <lineage>
        <taxon>Bacteria</taxon>
        <taxon>Pseudomonadati</taxon>
        <taxon>Pseudomonadota</taxon>
        <taxon>Alphaproteobacteria</taxon>
        <taxon>Rhodobacterales</taxon>
        <taxon>Paracoccaceae</taxon>
        <taxon>Amaricoccus</taxon>
    </lineage>
</organism>
<comment type="similarity">
    <text evidence="6">Belongs to the peroxiredoxin family. Prx5 subfamily.</text>
</comment>
<keyword evidence="1 6" id="KW-0575">Peroxidase</keyword>
<dbReference type="GO" id="GO:0034599">
    <property type="term" value="P:cellular response to oxidative stress"/>
    <property type="evidence" value="ECO:0007669"/>
    <property type="project" value="InterPro"/>
</dbReference>
<protein>
    <recommendedName>
        <fullName evidence="6">Glutathione-dependent peroxiredoxin</fullName>
        <ecNumber evidence="6">1.11.1.27</ecNumber>
    </recommendedName>
</protein>
<comment type="caution">
    <text evidence="8">The sequence shown here is derived from an EMBL/GenBank/DDBJ whole genome shotgun (WGS) entry which is preliminary data.</text>
</comment>
<dbReference type="Pfam" id="PF08534">
    <property type="entry name" value="Redoxin"/>
    <property type="match status" value="1"/>
</dbReference>